<evidence type="ECO:0000313" key="1">
    <source>
        <dbReference type="EMBL" id="TFB83556.1"/>
    </source>
</evidence>
<protein>
    <recommendedName>
        <fullName evidence="3">Helix-turn-helix domain-containing protein</fullName>
    </recommendedName>
</protein>
<gene>
    <name evidence="1" type="ORF">E3O11_11070</name>
</gene>
<evidence type="ECO:0000313" key="2">
    <source>
        <dbReference type="Proteomes" id="UP000297963"/>
    </source>
</evidence>
<dbReference type="Proteomes" id="UP000297963">
    <property type="component" value="Unassembled WGS sequence"/>
</dbReference>
<organism evidence="1 2">
    <name type="scientific">Cryobacterium levicorallinum</name>
    <dbReference type="NCBI Taxonomy" id="995038"/>
    <lineage>
        <taxon>Bacteria</taxon>
        <taxon>Bacillati</taxon>
        <taxon>Actinomycetota</taxon>
        <taxon>Actinomycetes</taxon>
        <taxon>Micrococcales</taxon>
        <taxon>Microbacteriaceae</taxon>
        <taxon>Cryobacterium</taxon>
    </lineage>
</organism>
<proteinExistence type="predicted"/>
<dbReference type="EMBL" id="SOFE01000022">
    <property type="protein sequence ID" value="TFB83556.1"/>
    <property type="molecule type" value="Genomic_DNA"/>
</dbReference>
<name>A0A4R8VLC7_9MICO</name>
<comment type="caution">
    <text evidence="1">The sequence shown here is derived from an EMBL/GenBank/DDBJ whole genome shotgun (WGS) entry which is preliminary data.</text>
</comment>
<dbReference type="AlphaFoldDB" id="A0A4R8VLC7"/>
<reference evidence="1 2" key="1">
    <citation type="submission" date="2019-03" db="EMBL/GenBank/DDBJ databases">
        <title>Genomics of glacier-inhabiting Cryobacterium strains.</title>
        <authorList>
            <person name="Liu Q."/>
            <person name="Xin Y.-H."/>
        </authorList>
    </citation>
    <scope>NUCLEOTIDE SEQUENCE [LARGE SCALE GENOMIC DNA]</scope>
    <source>
        <strain evidence="1 2">Hh34</strain>
    </source>
</reference>
<evidence type="ECO:0008006" key="3">
    <source>
        <dbReference type="Google" id="ProtNLM"/>
    </source>
</evidence>
<accession>A0A4R8VLC7</accession>
<sequence length="101" mass="11078">MYGALIRGCFGPVYGRVSAVNAPLAARVFVGRAAVEAAALSLGISRRQVYVLIKRYRTRSGLATDLAPGRSSHGKGTWRLDAEVEDLVSEVVRKQFLMNRR</sequence>